<evidence type="ECO:0008006" key="5">
    <source>
        <dbReference type="Google" id="ProtNLM"/>
    </source>
</evidence>
<sequence>MLATFRGVLRVVPVAGLLAVALPATASGSTLESNPPASTGYSSSASPADIPPTWDLIGTTGFTYLGSGNYISTGYALSHGGEFHACVTTSWSGSADYALYEYDESNSDEKVGSTRTQIAGGCETWNVGAYVDGDNNRAELYLATNDPGSQKLVTFYD</sequence>
<accession>A0A7H0IQ16</accession>
<evidence type="ECO:0000313" key="3">
    <source>
        <dbReference type="EMBL" id="QNP74882.1"/>
    </source>
</evidence>
<dbReference type="EMBL" id="CP060828">
    <property type="protein sequence ID" value="QNP74882.1"/>
    <property type="molecule type" value="Genomic_DNA"/>
</dbReference>
<evidence type="ECO:0000313" key="4">
    <source>
        <dbReference type="Proteomes" id="UP000516052"/>
    </source>
</evidence>
<reference evidence="3 4" key="1">
    <citation type="submission" date="2020-08" db="EMBL/GenBank/DDBJ databases">
        <title>A novel species.</title>
        <authorList>
            <person name="Gao J."/>
        </authorList>
    </citation>
    <scope>NUCLEOTIDE SEQUENCE [LARGE SCALE GENOMIC DNA]</scope>
    <source>
        <strain evidence="3 4">CRXT-G-22</strain>
    </source>
</reference>
<dbReference type="AlphaFoldDB" id="A0A7H0IQ16"/>
<keyword evidence="2" id="KW-0732">Signal</keyword>
<dbReference type="KEGG" id="sroi:IAG44_39295"/>
<protein>
    <recommendedName>
        <fullName evidence="5">Secreted protein</fullName>
    </recommendedName>
</protein>
<dbReference type="Proteomes" id="UP000516052">
    <property type="component" value="Chromosome"/>
</dbReference>
<name>A0A7H0IQ16_9ACTN</name>
<proteinExistence type="predicted"/>
<keyword evidence="4" id="KW-1185">Reference proteome</keyword>
<feature type="compositionally biased region" description="Polar residues" evidence="1">
    <location>
        <begin position="27"/>
        <end position="46"/>
    </location>
</feature>
<evidence type="ECO:0000256" key="2">
    <source>
        <dbReference type="SAM" id="SignalP"/>
    </source>
</evidence>
<feature type="signal peptide" evidence="2">
    <location>
        <begin position="1"/>
        <end position="26"/>
    </location>
</feature>
<feature type="region of interest" description="Disordered" evidence="1">
    <location>
        <begin position="27"/>
        <end position="47"/>
    </location>
</feature>
<gene>
    <name evidence="3" type="ORF">IAG44_39295</name>
</gene>
<organism evidence="3 4">
    <name type="scientific">Streptomyces roseirectus</name>
    <dbReference type="NCBI Taxonomy" id="2768066"/>
    <lineage>
        <taxon>Bacteria</taxon>
        <taxon>Bacillati</taxon>
        <taxon>Actinomycetota</taxon>
        <taxon>Actinomycetes</taxon>
        <taxon>Kitasatosporales</taxon>
        <taxon>Streptomycetaceae</taxon>
        <taxon>Streptomyces</taxon>
    </lineage>
</organism>
<dbReference type="RefSeq" id="WP_187751805.1">
    <property type="nucleotide sequence ID" value="NZ_CP060828.1"/>
</dbReference>
<feature type="chain" id="PRO_5028966938" description="Secreted protein" evidence="2">
    <location>
        <begin position="27"/>
        <end position="157"/>
    </location>
</feature>
<evidence type="ECO:0000256" key="1">
    <source>
        <dbReference type="SAM" id="MobiDB-lite"/>
    </source>
</evidence>